<comment type="subcellular location">
    <subcellularLocation>
        <location evidence="1">Cell membrane</location>
        <topology evidence="1">Multi-pass membrane protein</topology>
    </subcellularLocation>
</comment>
<evidence type="ECO:0000313" key="10">
    <source>
        <dbReference type="Proteomes" id="UP000050523"/>
    </source>
</evidence>
<dbReference type="GO" id="GO:0005886">
    <property type="term" value="C:plasma membrane"/>
    <property type="evidence" value="ECO:0007669"/>
    <property type="project" value="UniProtKB-SubCell"/>
</dbReference>
<evidence type="ECO:0000256" key="4">
    <source>
        <dbReference type="ARBA" id="ARBA00022989"/>
    </source>
</evidence>
<reference evidence="8 10" key="1">
    <citation type="submission" date="2015-09" db="EMBL/GenBank/DDBJ databases">
        <title>Genome announcement of multiple Pseudomonas syringae strains.</title>
        <authorList>
            <person name="Thakur S."/>
            <person name="Wang P.W."/>
            <person name="Gong Y."/>
            <person name="Weir B.S."/>
            <person name="Guttman D.S."/>
        </authorList>
    </citation>
    <scope>NUCLEOTIDE SEQUENCE [LARGE SCALE GENOMIC DNA]</scope>
    <source>
        <strain evidence="8 10">ICMP9151</strain>
    </source>
</reference>
<dbReference type="Proteomes" id="UP001569512">
    <property type="component" value="Unassembled WGS sequence"/>
</dbReference>
<protein>
    <submittedName>
        <fullName evidence="9">PLD nuclease N-terminal domain-containing protein</fullName>
    </submittedName>
</protein>
<accession>A0AA40TUU3</accession>
<dbReference type="Proteomes" id="UP000050523">
    <property type="component" value="Unassembled WGS sequence"/>
</dbReference>
<keyword evidence="2" id="KW-1003">Cell membrane</keyword>
<evidence type="ECO:0000313" key="9">
    <source>
        <dbReference type="EMBL" id="MFA0937133.1"/>
    </source>
</evidence>
<proteinExistence type="predicted"/>
<evidence type="ECO:0000313" key="11">
    <source>
        <dbReference type="Proteomes" id="UP001569512"/>
    </source>
</evidence>
<sequence>MEALSVFWIAAAIIVVLLDVWVIYSVWRSTKTPGTKAGWTLLVLALPIIGAGIWGISGPRGVVQAPASSKHSSG</sequence>
<evidence type="ECO:0000313" key="8">
    <source>
        <dbReference type="EMBL" id="KPZ00030.1"/>
    </source>
</evidence>
<dbReference type="AlphaFoldDB" id="A0AA40TUU3"/>
<feature type="domain" description="Cardiolipin synthase N-terminal" evidence="7">
    <location>
        <begin position="17"/>
        <end position="58"/>
    </location>
</feature>
<keyword evidence="5 6" id="KW-0472">Membrane</keyword>
<organism evidence="8 10">
    <name type="scientific">Pseudomonas tremae</name>
    <dbReference type="NCBI Taxonomy" id="200454"/>
    <lineage>
        <taxon>Bacteria</taxon>
        <taxon>Pseudomonadati</taxon>
        <taxon>Pseudomonadota</taxon>
        <taxon>Gammaproteobacteria</taxon>
        <taxon>Pseudomonadales</taxon>
        <taxon>Pseudomonadaceae</taxon>
        <taxon>Pseudomonas</taxon>
    </lineage>
</organism>
<evidence type="ECO:0000259" key="7">
    <source>
        <dbReference type="Pfam" id="PF13396"/>
    </source>
</evidence>
<dbReference type="EMBL" id="JBGMSU010000001">
    <property type="protein sequence ID" value="MFA0937133.1"/>
    <property type="molecule type" value="Genomic_DNA"/>
</dbReference>
<keyword evidence="4 6" id="KW-1133">Transmembrane helix</keyword>
<evidence type="ECO:0000256" key="2">
    <source>
        <dbReference type="ARBA" id="ARBA00022475"/>
    </source>
</evidence>
<evidence type="ECO:0000256" key="5">
    <source>
        <dbReference type="ARBA" id="ARBA00023136"/>
    </source>
</evidence>
<feature type="transmembrane region" description="Helical" evidence="6">
    <location>
        <begin position="6"/>
        <end position="27"/>
    </location>
</feature>
<evidence type="ECO:0000256" key="1">
    <source>
        <dbReference type="ARBA" id="ARBA00004651"/>
    </source>
</evidence>
<reference evidence="9 11" key="2">
    <citation type="submission" date="2024-06" db="EMBL/GenBank/DDBJ databases">
        <title>Genome sequences for Pseudomonas syringae strains with characterized LPS.</title>
        <authorList>
            <person name="Baltrus D.A."/>
            <person name="Krings L."/>
        </authorList>
    </citation>
    <scope>NUCLEOTIDE SEQUENCE [LARGE SCALE GENOMIC DNA]</scope>
    <source>
        <strain evidence="9 11">NCPPB2708</strain>
    </source>
</reference>
<dbReference type="InterPro" id="IPR027379">
    <property type="entry name" value="CLS_N"/>
</dbReference>
<dbReference type="Pfam" id="PF13396">
    <property type="entry name" value="PLDc_N"/>
    <property type="match status" value="1"/>
</dbReference>
<keyword evidence="11" id="KW-1185">Reference proteome</keyword>
<dbReference type="EMBL" id="LJRO01000206">
    <property type="protein sequence ID" value="KPZ00030.1"/>
    <property type="molecule type" value="Genomic_DNA"/>
</dbReference>
<keyword evidence="3 6" id="KW-0812">Transmembrane</keyword>
<comment type="caution">
    <text evidence="8">The sequence shown here is derived from an EMBL/GenBank/DDBJ whole genome shotgun (WGS) entry which is preliminary data.</text>
</comment>
<dbReference type="GeneID" id="73734821"/>
<evidence type="ECO:0000256" key="3">
    <source>
        <dbReference type="ARBA" id="ARBA00022692"/>
    </source>
</evidence>
<name>A0AA40TUU3_9PSED</name>
<feature type="transmembrane region" description="Helical" evidence="6">
    <location>
        <begin position="39"/>
        <end position="57"/>
    </location>
</feature>
<gene>
    <name evidence="9" type="ORF">ACDH53_06725</name>
    <name evidence="8" type="ORF">ALO43_00726</name>
</gene>
<evidence type="ECO:0000256" key="6">
    <source>
        <dbReference type="SAM" id="Phobius"/>
    </source>
</evidence>
<dbReference type="RefSeq" id="WP_024670177.1">
    <property type="nucleotide sequence ID" value="NZ_AVEE02000190.1"/>
</dbReference>